<dbReference type="PROSITE" id="PS51257">
    <property type="entry name" value="PROKAR_LIPOPROTEIN"/>
    <property type="match status" value="1"/>
</dbReference>
<keyword evidence="3" id="KW-1185">Reference proteome</keyword>
<name>A0A926DWV8_9FIRM</name>
<sequence>MRKRTASVTVCFILLVSCFMTVKADGPAIEPYSSTIFSNYIASATCPSAGKISGSIYVAIRDDVKPATLAGLKYTKLQYKNADGTWTTERIYPQAYFTGCNSFSKEYNNLTVTSGRTYRFEFTAYGVAGGTSSERVYYSNSVYIK</sequence>
<gene>
    <name evidence="2" type="ORF">H8730_16325</name>
</gene>
<reference evidence="2" key="1">
    <citation type="submission" date="2020-08" db="EMBL/GenBank/DDBJ databases">
        <title>Genome public.</title>
        <authorList>
            <person name="Liu C."/>
            <person name="Sun Q."/>
        </authorList>
    </citation>
    <scope>NUCLEOTIDE SEQUENCE</scope>
    <source>
        <strain evidence="2">NSJ-32</strain>
    </source>
</reference>
<dbReference type="AlphaFoldDB" id="A0A926DWV8"/>
<dbReference type="EMBL" id="JACRSQ010000046">
    <property type="protein sequence ID" value="MBC8545107.1"/>
    <property type="molecule type" value="Genomic_DNA"/>
</dbReference>
<feature type="chain" id="PRO_5036734907" evidence="1">
    <location>
        <begin position="25"/>
        <end position="145"/>
    </location>
</feature>
<accession>A0A926DWV8</accession>
<proteinExistence type="predicted"/>
<keyword evidence="1" id="KW-0732">Signal</keyword>
<evidence type="ECO:0000313" key="2">
    <source>
        <dbReference type="EMBL" id="MBC8545107.1"/>
    </source>
</evidence>
<comment type="caution">
    <text evidence="2">The sequence shown here is derived from an EMBL/GenBank/DDBJ whole genome shotgun (WGS) entry which is preliminary data.</text>
</comment>
<evidence type="ECO:0000256" key="1">
    <source>
        <dbReference type="SAM" id="SignalP"/>
    </source>
</evidence>
<dbReference type="Proteomes" id="UP000657006">
    <property type="component" value="Unassembled WGS sequence"/>
</dbReference>
<evidence type="ECO:0000313" key="3">
    <source>
        <dbReference type="Proteomes" id="UP000657006"/>
    </source>
</evidence>
<dbReference type="RefSeq" id="WP_177718072.1">
    <property type="nucleotide sequence ID" value="NZ_JACRSQ010000046.1"/>
</dbReference>
<feature type="signal peptide" evidence="1">
    <location>
        <begin position="1"/>
        <end position="24"/>
    </location>
</feature>
<protein>
    <submittedName>
        <fullName evidence="2">Uncharacterized protein</fullName>
    </submittedName>
</protein>
<organism evidence="2 3">
    <name type="scientific">Bianquea renquensis</name>
    <dbReference type="NCBI Taxonomy" id="2763661"/>
    <lineage>
        <taxon>Bacteria</taxon>
        <taxon>Bacillati</taxon>
        <taxon>Bacillota</taxon>
        <taxon>Clostridia</taxon>
        <taxon>Eubacteriales</taxon>
        <taxon>Bianqueaceae</taxon>
        <taxon>Bianquea</taxon>
    </lineage>
</organism>